<dbReference type="GO" id="GO:0004601">
    <property type="term" value="F:peroxidase activity"/>
    <property type="evidence" value="ECO:0007669"/>
    <property type="project" value="UniProtKB-KW"/>
</dbReference>
<keyword evidence="4" id="KW-0676">Redox-active center</keyword>
<keyword evidence="1" id="KW-0575">Peroxidase</keyword>
<comment type="caution">
    <text evidence="7">The sequence shown here is derived from an EMBL/GenBank/DDBJ whole genome shotgun (WGS) entry which is preliminary data.</text>
</comment>
<dbReference type="InterPro" id="IPR013766">
    <property type="entry name" value="Thioredoxin_domain"/>
</dbReference>
<dbReference type="Proteomes" id="UP000295371">
    <property type="component" value="Unassembled WGS sequence"/>
</dbReference>
<proteinExistence type="predicted"/>
<feature type="active site" description="Cysteine sulfenic acid (-SOH) intermediate; for peroxidase activity" evidence="5">
    <location>
        <position position="50"/>
    </location>
</feature>
<accession>A0A4R7J8G4</accession>
<evidence type="ECO:0000313" key="8">
    <source>
        <dbReference type="Proteomes" id="UP000295371"/>
    </source>
</evidence>
<keyword evidence="8" id="KW-1185">Reference proteome</keyword>
<dbReference type="PANTHER" id="PTHR43110">
    <property type="entry name" value="THIOL PEROXIDASE"/>
    <property type="match status" value="1"/>
</dbReference>
<evidence type="ECO:0000259" key="6">
    <source>
        <dbReference type="PROSITE" id="PS51352"/>
    </source>
</evidence>
<dbReference type="CDD" id="cd03018">
    <property type="entry name" value="PRX_AhpE_like"/>
    <property type="match status" value="1"/>
</dbReference>
<keyword evidence="3" id="KW-0560">Oxidoreductase</keyword>
<reference evidence="7 8" key="1">
    <citation type="submission" date="2019-03" db="EMBL/GenBank/DDBJ databases">
        <title>Genomic Encyclopedia of Archaeal and Bacterial Type Strains, Phase II (KMG-II): from individual species to whole genera.</title>
        <authorList>
            <person name="Goeker M."/>
        </authorList>
    </citation>
    <scope>NUCLEOTIDE SEQUENCE [LARGE SCALE GENOMIC DNA]</scope>
    <source>
        <strain evidence="7 8">DSM 24323</strain>
    </source>
</reference>
<dbReference type="RefSeq" id="WP_243831778.1">
    <property type="nucleotide sequence ID" value="NZ_CP171129.1"/>
</dbReference>
<evidence type="ECO:0000256" key="4">
    <source>
        <dbReference type="ARBA" id="ARBA00023284"/>
    </source>
</evidence>
<dbReference type="InterPro" id="IPR036249">
    <property type="entry name" value="Thioredoxin-like_sf"/>
</dbReference>
<dbReference type="Pfam" id="PF00578">
    <property type="entry name" value="AhpC-TSA"/>
    <property type="match status" value="1"/>
</dbReference>
<dbReference type="Gene3D" id="3.40.30.10">
    <property type="entry name" value="Glutaredoxin"/>
    <property type="match status" value="1"/>
</dbReference>
<gene>
    <name evidence="7" type="ORF">CLV29_1423</name>
</gene>
<feature type="domain" description="Thioredoxin" evidence="6">
    <location>
        <begin position="7"/>
        <end position="158"/>
    </location>
</feature>
<dbReference type="InterPro" id="IPR000866">
    <property type="entry name" value="AhpC/TSA"/>
</dbReference>
<dbReference type="SUPFAM" id="SSF52833">
    <property type="entry name" value="Thioredoxin-like"/>
    <property type="match status" value="1"/>
</dbReference>
<dbReference type="PROSITE" id="PS51352">
    <property type="entry name" value="THIOREDOXIN_2"/>
    <property type="match status" value="1"/>
</dbReference>
<evidence type="ECO:0000256" key="3">
    <source>
        <dbReference type="ARBA" id="ARBA00023002"/>
    </source>
</evidence>
<keyword evidence="2" id="KW-0049">Antioxidant</keyword>
<dbReference type="InterPro" id="IPR050455">
    <property type="entry name" value="Tpx_Peroxidase_subfamily"/>
</dbReference>
<dbReference type="AlphaFoldDB" id="A0A4R7J8G4"/>
<evidence type="ECO:0000256" key="1">
    <source>
        <dbReference type="ARBA" id="ARBA00022559"/>
    </source>
</evidence>
<name>A0A4R7J8G4_9ACTN</name>
<evidence type="ECO:0000256" key="2">
    <source>
        <dbReference type="ARBA" id="ARBA00022862"/>
    </source>
</evidence>
<evidence type="ECO:0000256" key="5">
    <source>
        <dbReference type="PIRSR" id="PIRSR000239-1"/>
    </source>
</evidence>
<protein>
    <submittedName>
        <fullName evidence="7">Peroxiredoxin</fullName>
    </submittedName>
</protein>
<dbReference type="PIRSF" id="PIRSF000239">
    <property type="entry name" value="AHPC"/>
    <property type="match status" value="1"/>
</dbReference>
<dbReference type="PANTHER" id="PTHR43110:SF1">
    <property type="entry name" value="THIOL PEROXIDASE"/>
    <property type="match status" value="1"/>
</dbReference>
<dbReference type="EMBL" id="SOAW01000001">
    <property type="protein sequence ID" value="TDT33792.1"/>
    <property type="molecule type" value="Genomic_DNA"/>
</dbReference>
<organism evidence="7 8">
    <name type="scientific">Naumannella halotolerans</name>
    <dbReference type="NCBI Taxonomy" id="993414"/>
    <lineage>
        <taxon>Bacteria</taxon>
        <taxon>Bacillati</taxon>
        <taxon>Actinomycetota</taxon>
        <taxon>Actinomycetes</taxon>
        <taxon>Propionibacteriales</taxon>
        <taxon>Propionibacteriaceae</taxon>
        <taxon>Naumannella</taxon>
    </lineage>
</organism>
<sequence>MIQGGELAVGAEAPDFTSSTQHGTEVSLSDLLAESAVLVVFYPFAFTGTCTGELRRLEELSADFLAAGVRPVSISCDAMFSQRVFAEQEGYSFWMLNDFWPHGAIARSYGVFHEDRGCAVRGSFLIGRDGRIVWSVVNPIGTARDLDDHLQQARTLLR</sequence>
<evidence type="ECO:0000313" key="7">
    <source>
        <dbReference type="EMBL" id="TDT33792.1"/>
    </source>
</evidence>
<dbReference type="InterPro" id="IPR024706">
    <property type="entry name" value="Peroxiredoxin_AhpC-typ"/>
</dbReference>